<dbReference type="PROSITE" id="PS00455">
    <property type="entry name" value="AMP_BINDING"/>
    <property type="match status" value="1"/>
</dbReference>
<dbReference type="GO" id="GO:0005524">
    <property type="term" value="F:ATP binding"/>
    <property type="evidence" value="ECO:0007669"/>
    <property type="project" value="UniProtKB-KW"/>
</dbReference>
<dbReference type="Gene3D" id="3.40.50.12780">
    <property type="entry name" value="N-terminal domain of ligase-like"/>
    <property type="match status" value="1"/>
</dbReference>
<proteinExistence type="predicted"/>
<dbReference type="CDD" id="cd05907">
    <property type="entry name" value="VL_LC_FACS_like"/>
    <property type="match status" value="1"/>
</dbReference>
<sequence length="594" mass="67138">MSIKRIFDFAHYALEKYPQEDMFITKYHGEWEKTSTKEFNNLGDKISRGLLKLGIKPGDKIALITTASRTEWAVMDLGISQIGAVSVPVYPTISPEDYEFIFNNAEVQYCFVSDRELLEKVQKIKSNVPSLKGIFTFDKVEGAANWNEILDLGNDDATQNEVEDLSNSINAEDLATIIYTSGTTGRPKGVMLSHQNIVSNVLASDPRIPRIKGIDYKDIRILSFLPICHIFERMLFYLYQYNGYSVYFAESIEKMGDNIKEVKPHIMSVVPRLIEKVYDKIYDKGTSAGGLKTKIFLWALGVNKAKKEIGKPSGLKEIIADKLVFSKWREGLGGNIITLVSGSAALQPRLNKMFQNAGIPILEGYGLTETSPVISVNSFGKIKVGTVGHVLDNLQVKIQEDGEITVKGPSVFKGYFKNEEMTKEVFTEEGFFKTGDIGHIDEEGYLHITDRKKEMFKTSGGKYIAPQAIENQAKASKFIEQIMVVGDGEKMPCALIQPDFNFVQHWAERKQINVGTTPEEIAKSPELKERIGKEIDYLNSKLGNWERIKRFQLTPEVWSIETGILTPTLKLKRKAVKERFIDLYNKMYDHDQEA</sequence>
<dbReference type="EMBL" id="JASZ02000025">
    <property type="protein sequence ID" value="OWK97560.1"/>
    <property type="molecule type" value="Genomic_DNA"/>
</dbReference>
<dbReference type="PANTHER" id="PTHR43272:SF33">
    <property type="entry name" value="AMP-BINDING DOMAIN-CONTAINING PROTEIN-RELATED"/>
    <property type="match status" value="1"/>
</dbReference>
<dbReference type="GO" id="GO:0016020">
    <property type="term" value="C:membrane"/>
    <property type="evidence" value="ECO:0007669"/>
    <property type="project" value="TreeGrafter"/>
</dbReference>
<evidence type="ECO:0000259" key="3">
    <source>
        <dbReference type="Pfam" id="PF00501"/>
    </source>
</evidence>
<dbReference type="InterPro" id="IPR000873">
    <property type="entry name" value="AMP-dep_synth/lig_dom"/>
</dbReference>
<dbReference type="RefSeq" id="WP_088264615.1">
    <property type="nucleotide sequence ID" value="NZ_JASZ02000025.1"/>
</dbReference>
<dbReference type="InterPro" id="IPR020845">
    <property type="entry name" value="AMP-binding_CS"/>
</dbReference>
<protein>
    <submittedName>
        <fullName evidence="4">Long-chain fatty acid--CoA ligase</fullName>
    </submittedName>
</protein>
<keyword evidence="4" id="KW-0436">Ligase</keyword>
<comment type="caution">
    <text evidence="4">The sequence shown here is derived from an EMBL/GenBank/DDBJ whole genome shotgun (WGS) entry which is preliminary data.</text>
</comment>
<dbReference type="PRINTS" id="PR00154">
    <property type="entry name" value="AMPBINDING"/>
</dbReference>
<name>A0A246B870_9FLAO</name>
<evidence type="ECO:0000313" key="5">
    <source>
        <dbReference type="Proteomes" id="UP000197587"/>
    </source>
</evidence>
<reference evidence="4 5" key="2">
    <citation type="submission" date="2017-05" db="EMBL/GenBank/DDBJ databases">
        <title>Genome of Chryseobacterium haifense.</title>
        <authorList>
            <person name="Newman J.D."/>
        </authorList>
    </citation>
    <scope>NUCLEOTIDE SEQUENCE [LARGE SCALE GENOMIC DNA]</scope>
    <source>
        <strain evidence="4 5">DSM 19056</strain>
    </source>
</reference>
<dbReference type="Pfam" id="PF00501">
    <property type="entry name" value="AMP-binding"/>
    <property type="match status" value="1"/>
</dbReference>
<evidence type="ECO:0000313" key="4">
    <source>
        <dbReference type="EMBL" id="OWK97560.1"/>
    </source>
</evidence>
<organism evidence="4 5">
    <name type="scientific">Kaistella haifensis DSM 19056</name>
    <dbReference type="NCBI Taxonomy" id="1450526"/>
    <lineage>
        <taxon>Bacteria</taxon>
        <taxon>Pseudomonadati</taxon>
        <taxon>Bacteroidota</taxon>
        <taxon>Flavobacteriia</taxon>
        <taxon>Flavobacteriales</taxon>
        <taxon>Weeksellaceae</taxon>
        <taxon>Chryseobacterium group</taxon>
        <taxon>Kaistella</taxon>
    </lineage>
</organism>
<dbReference type="AlphaFoldDB" id="A0A246B870"/>
<accession>A0A246B870</accession>
<keyword evidence="1" id="KW-0547">Nucleotide-binding</keyword>
<gene>
    <name evidence="4" type="ORF">AP75_10545</name>
</gene>
<dbReference type="Pfam" id="PF23562">
    <property type="entry name" value="AMP-binding_C_3"/>
    <property type="match status" value="1"/>
</dbReference>
<dbReference type="Proteomes" id="UP000197587">
    <property type="component" value="Unassembled WGS sequence"/>
</dbReference>
<keyword evidence="5" id="KW-1185">Reference proteome</keyword>
<evidence type="ECO:0000256" key="2">
    <source>
        <dbReference type="ARBA" id="ARBA00022840"/>
    </source>
</evidence>
<dbReference type="InterPro" id="IPR020459">
    <property type="entry name" value="AMP-binding"/>
</dbReference>
<dbReference type="GO" id="GO:0004467">
    <property type="term" value="F:long-chain fatty acid-CoA ligase activity"/>
    <property type="evidence" value="ECO:0007669"/>
    <property type="project" value="TreeGrafter"/>
</dbReference>
<dbReference type="InterPro" id="IPR042099">
    <property type="entry name" value="ANL_N_sf"/>
</dbReference>
<evidence type="ECO:0000256" key="1">
    <source>
        <dbReference type="ARBA" id="ARBA00022741"/>
    </source>
</evidence>
<dbReference type="PANTHER" id="PTHR43272">
    <property type="entry name" value="LONG-CHAIN-FATTY-ACID--COA LIGASE"/>
    <property type="match status" value="1"/>
</dbReference>
<dbReference type="SUPFAM" id="SSF56801">
    <property type="entry name" value="Acetyl-CoA synthetase-like"/>
    <property type="match status" value="1"/>
</dbReference>
<feature type="domain" description="AMP-dependent synthetase/ligase" evidence="3">
    <location>
        <begin position="15"/>
        <end position="416"/>
    </location>
</feature>
<reference evidence="4 5" key="1">
    <citation type="submission" date="2014-01" db="EMBL/GenBank/DDBJ databases">
        <authorList>
            <consortium name="Genome Consortium for Active Teaching"/>
            <person name="Sontag T.C."/>
            <person name="Newman J.D."/>
        </authorList>
    </citation>
    <scope>NUCLEOTIDE SEQUENCE [LARGE SCALE GENOMIC DNA]</scope>
    <source>
        <strain evidence="4 5">DSM 19056</strain>
    </source>
</reference>
<keyword evidence="2" id="KW-0067">ATP-binding</keyword>